<gene>
    <name evidence="10" type="primary">LOC102362922</name>
</gene>
<dbReference type="Pfam" id="PF03364">
    <property type="entry name" value="Polyketide_cyc"/>
    <property type="match status" value="1"/>
</dbReference>
<evidence type="ECO:0000256" key="1">
    <source>
        <dbReference type="ARBA" id="ARBA00004443"/>
    </source>
</evidence>
<reference evidence="10" key="3">
    <citation type="submission" date="2025-09" db="UniProtKB">
        <authorList>
            <consortium name="Ensembl"/>
        </authorList>
    </citation>
    <scope>IDENTIFICATION</scope>
</reference>
<dbReference type="Ensembl" id="ENSLACT00000008729.2">
    <property type="protein sequence ID" value="ENSLACP00000008661.2"/>
    <property type="gene ID" value="ENSLACG00000007656.2"/>
</dbReference>
<proteinExistence type="inferred from homology"/>
<dbReference type="KEGG" id="lcm:102362922"/>
<evidence type="ECO:0000256" key="8">
    <source>
        <dbReference type="ARBA" id="ARBA00024947"/>
    </source>
</evidence>
<dbReference type="GO" id="GO:0005743">
    <property type="term" value="C:mitochondrial inner membrane"/>
    <property type="evidence" value="ECO:0007669"/>
    <property type="project" value="UniProtKB-SubCell"/>
</dbReference>
<evidence type="ECO:0000313" key="10">
    <source>
        <dbReference type="Ensembl" id="ENSLACP00000008661.2"/>
    </source>
</evidence>
<dbReference type="STRING" id="7897.ENSLACP00000008661"/>
<dbReference type="eggNOG" id="KOG3177">
    <property type="taxonomic scope" value="Eukaryota"/>
</dbReference>
<dbReference type="Proteomes" id="UP000008672">
    <property type="component" value="Unassembled WGS sequence"/>
</dbReference>
<dbReference type="PANTHER" id="PTHR12901:SF14">
    <property type="entry name" value="COENZYME Q-BINDING PROTEIN COQ10 HOMOLOG, MITOCHONDRIAL"/>
    <property type="match status" value="1"/>
</dbReference>
<protein>
    <submittedName>
        <fullName evidence="10">Si:ch73-141c7.1</fullName>
    </submittedName>
</protein>
<evidence type="ECO:0000259" key="9">
    <source>
        <dbReference type="Pfam" id="PF03364"/>
    </source>
</evidence>
<comment type="function">
    <text evidence="8">Required for the function of coenzyme Q in the respiratory chain. May serve as a chaperone or may be involved in the transport of Q6 from its site of synthesis to the catalytic sites of the respiratory complexes.</text>
</comment>
<organism evidence="10 11">
    <name type="scientific">Latimeria chalumnae</name>
    <name type="common">Coelacanth</name>
    <dbReference type="NCBI Taxonomy" id="7897"/>
    <lineage>
        <taxon>Eukaryota</taxon>
        <taxon>Metazoa</taxon>
        <taxon>Chordata</taxon>
        <taxon>Craniata</taxon>
        <taxon>Vertebrata</taxon>
        <taxon>Euteleostomi</taxon>
        <taxon>Coelacanthiformes</taxon>
        <taxon>Coelacanthidae</taxon>
        <taxon>Latimeria</taxon>
    </lineage>
</organism>
<dbReference type="InterPro" id="IPR005031">
    <property type="entry name" value="COQ10_START"/>
</dbReference>
<dbReference type="GO" id="GO:0048039">
    <property type="term" value="F:ubiquinone binding"/>
    <property type="evidence" value="ECO:0007669"/>
    <property type="project" value="InterPro"/>
</dbReference>
<reference evidence="10" key="2">
    <citation type="submission" date="2025-08" db="UniProtKB">
        <authorList>
            <consortium name="Ensembl"/>
        </authorList>
    </citation>
    <scope>IDENTIFICATION</scope>
</reference>
<dbReference type="Bgee" id="ENSLACG00000007656">
    <property type="expression patterns" value="Expressed in pelvic fin and 3 other cell types or tissues"/>
</dbReference>
<dbReference type="OMA" id="RHLNSCG"/>
<keyword evidence="11" id="KW-1185">Reference proteome</keyword>
<dbReference type="OrthoDB" id="292693at2759"/>
<keyword evidence="6" id="KW-0496">Mitochondrion</keyword>
<comment type="subunit">
    <text evidence="3">Interacts with coenzyme Q.</text>
</comment>
<dbReference type="InterPro" id="IPR023393">
    <property type="entry name" value="START-like_dom_sf"/>
</dbReference>
<dbReference type="CDD" id="cd07813">
    <property type="entry name" value="COQ10p_like"/>
    <property type="match status" value="1"/>
</dbReference>
<evidence type="ECO:0000256" key="6">
    <source>
        <dbReference type="ARBA" id="ARBA00023128"/>
    </source>
</evidence>
<dbReference type="FunFam" id="3.30.530.20:FF:000002">
    <property type="entry name" value="Coenzyme Q-binding protein COQ10 homolog, mitochondrial"/>
    <property type="match status" value="1"/>
</dbReference>
<dbReference type="InParanoid" id="H3AG90"/>
<dbReference type="AlphaFoldDB" id="H3AG90"/>
<comment type="subcellular location">
    <subcellularLocation>
        <location evidence="1">Mitochondrion inner membrane</location>
        <topology evidence="1">Peripheral membrane protein</topology>
        <orientation evidence="1">Matrix side</orientation>
    </subcellularLocation>
</comment>
<dbReference type="PANTHER" id="PTHR12901">
    <property type="entry name" value="SPERM PROTEIN HOMOLOG"/>
    <property type="match status" value="1"/>
</dbReference>
<name>H3AG90_LATCH</name>
<comment type="similarity">
    <text evidence="2">Belongs to the COQ10 family.</text>
</comment>
<reference evidence="11" key="1">
    <citation type="submission" date="2011-08" db="EMBL/GenBank/DDBJ databases">
        <title>The draft genome of Latimeria chalumnae.</title>
        <authorList>
            <person name="Di Palma F."/>
            <person name="Alfoldi J."/>
            <person name="Johnson J."/>
            <person name="Berlin A."/>
            <person name="Gnerre S."/>
            <person name="Jaffe D."/>
            <person name="MacCallum I."/>
            <person name="Young S."/>
            <person name="Walker B.J."/>
            <person name="Lander E."/>
            <person name="Lindblad-Toh K."/>
        </authorList>
    </citation>
    <scope>NUCLEOTIDE SEQUENCE [LARGE SCALE GENOMIC DNA]</scope>
    <source>
        <strain evidence="11">Wild caught</strain>
    </source>
</reference>
<evidence type="ECO:0000256" key="3">
    <source>
        <dbReference type="ARBA" id="ARBA00011814"/>
    </source>
</evidence>
<dbReference type="GeneTree" id="ENSGT00940000165444"/>
<evidence type="ECO:0000256" key="2">
    <source>
        <dbReference type="ARBA" id="ARBA00006885"/>
    </source>
</evidence>
<evidence type="ECO:0000256" key="7">
    <source>
        <dbReference type="ARBA" id="ARBA00023136"/>
    </source>
</evidence>
<feature type="domain" description="Coenzyme Q-binding protein COQ10 START" evidence="9">
    <location>
        <begin position="90"/>
        <end position="218"/>
    </location>
</feature>
<evidence type="ECO:0000313" key="11">
    <source>
        <dbReference type="Proteomes" id="UP000008672"/>
    </source>
</evidence>
<dbReference type="GeneID" id="102362922"/>
<dbReference type="EMBL" id="AFYH01053608">
    <property type="status" value="NOT_ANNOTATED_CDS"/>
    <property type="molecule type" value="Genomic_DNA"/>
</dbReference>
<dbReference type="Gene3D" id="3.30.530.20">
    <property type="match status" value="1"/>
</dbReference>
<dbReference type="HOGENOM" id="CLU_079653_0_0_1"/>
<dbReference type="InterPro" id="IPR044996">
    <property type="entry name" value="COQ10-like"/>
</dbReference>
<dbReference type="SUPFAM" id="SSF55961">
    <property type="entry name" value="Bet v1-like"/>
    <property type="match status" value="1"/>
</dbReference>
<dbReference type="GO" id="GO:0045333">
    <property type="term" value="P:cellular respiration"/>
    <property type="evidence" value="ECO:0007669"/>
    <property type="project" value="InterPro"/>
</dbReference>
<accession>H3AG90</accession>
<dbReference type="RefSeq" id="XP_005994083.1">
    <property type="nucleotide sequence ID" value="XM_005994021.3"/>
</dbReference>
<evidence type="ECO:0000256" key="5">
    <source>
        <dbReference type="ARBA" id="ARBA00022946"/>
    </source>
</evidence>
<sequence length="243" mass="27019">MAGRSATSVLKALLDGAEIRCAKALLKKSATCGRDIRHLNSCGILATQSTNLPHLIPGSLYCQPARSFLNIAIPLTGSKRLEYSEARVLGYSVEQMYNVVANVENYQLFVPWCKRSRVISKAKGITRTELEVGFPPILERYVSDVSVIPLHQVKAVCTDSSLFSHLETVWRFGPGVAGQPQSCTLDFYVSFEFKSILHSQLATMFLDEVVKQMVVAFEKRALKIYGPQCAIQKNRKLCEVCNI</sequence>
<dbReference type="EMBL" id="AFYH01053607">
    <property type="status" value="NOT_ANNOTATED_CDS"/>
    <property type="molecule type" value="Genomic_DNA"/>
</dbReference>
<evidence type="ECO:0000256" key="4">
    <source>
        <dbReference type="ARBA" id="ARBA00022792"/>
    </source>
</evidence>
<keyword evidence="7" id="KW-0472">Membrane</keyword>
<keyword evidence="4" id="KW-0999">Mitochondrion inner membrane</keyword>
<dbReference type="EMBL" id="AFYH01053609">
    <property type="status" value="NOT_ANNOTATED_CDS"/>
    <property type="molecule type" value="Genomic_DNA"/>
</dbReference>
<keyword evidence="5" id="KW-0809">Transit peptide</keyword>